<organism evidence="2 3">
    <name type="scientific">Rhizoctonia solani 123E</name>
    <dbReference type="NCBI Taxonomy" id="1423351"/>
    <lineage>
        <taxon>Eukaryota</taxon>
        <taxon>Fungi</taxon>
        <taxon>Dikarya</taxon>
        <taxon>Basidiomycota</taxon>
        <taxon>Agaricomycotina</taxon>
        <taxon>Agaricomycetes</taxon>
        <taxon>Cantharellales</taxon>
        <taxon>Ceratobasidiaceae</taxon>
        <taxon>Rhizoctonia</taxon>
    </lineage>
</organism>
<evidence type="ECO:0008006" key="4">
    <source>
        <dbReference type="Google" id="ProtNLM"/>
    </source>
</evidence>
<reference evidence="2 3" key="1">
    <citation type="submission" date="2013-12" db="EMBL/GenBank/DDBJ databases">
        <authorList>
            <person name="Cubeta M."/>
            <person name="Pakala S."/>
            <person name="Fedorova N."/>
            <person name="Thomas E."/>
            <person name="Dean R."/>
            <person name="Jabaji S."/>
            <person name="Neate S."/>
            <person name="Toda T."/>
            <person name="Tavantzis S."/>
            <person name="Vilgalys R."/>
            <person name="Bharathan N."/>
            <person name="Pakala S."/>
            <person name="Losada L.S."/>
            <person name="Zafar N."/>
            <person name="Nierman W."/>
        </authorList>
    </citation>
    <scope>NUCLEOTIDE SEQUENCE [LARGE SCALE GENOMIC DNA]</scope>
    <source>
        <strain evidence="2 3">123E</strain>
    </source>
</reference>
<dbReference type="Proteomes" id="UP000027456">
    <property type="component" value="Unassembled WGS sequence"/>
</dbReference>
<dbReference type="EMBL" id="AZST01000306">
    <property type="protein sequence ID" value="KEP49931.1"/>
    <property type="molecule type" value="Genomic_DNA"/>
</dbReference>
<dbReference type="AlphaFoldDB" id="A0A074RS52"/>
<dbReference type="HOGENOM" id="CLU_501674_0_0_1"/>
<feature type="compositionally biased region" description="Polar residues" evidence="1">
    <location>
        <begin position="501"/>
        <end position="510"/>
    </location>
</feature>
<accession>A0A074RS52</accession>
<evidence type="ECO:0000313" key="2">
    <source>
        <dbReference type="EMBL" id="KEP49931.1"/>
    </source>
</evidence>
<dbReference type="InterPro" id="IPR032675">
    <property type="entry name" value="LRR_dom_sf"/>
</dbReference>
<evidence type="ECO:0000313" key="3">
    <source>
        <dbReference type="Proteomes" id="UP000027456"/>
    </source>
</evidence>
<dbReference type="SUPFAM" id="SSF52047">
    <property type="entry name" value="RNI-like"/>
    <property type="match status" value="1"/>
</dbReference>
<dbReference type="Gene3D" id="3.80.10.10">
    <property type="entry name" value="Ribonuclease Inhibitor"/>
    <property type="match status" value="1"/>
</dbReference>
<name>A0A074RS52_9AGAM</name>
<proteinExistence type="predicted"/>
<dbReference type="OrthoDB" id="3159361at2759"/>
<gene>
    <name evidence="2" type="ORF">V565_090130</name>
</gene>
<dbReference type="STRING" id="1423351.A0A074RS52"/>
<feature type="region of interest" description="Disordered" evidence="1">
    <location>
        <begin position="491"/>
        <end position="510"/>
    </location>
</feature>
<sequence length="510" mass="56914">MCFERALSATTRVMGIPEIVDLICDLGCLSRPDLANLCQVSRYMLDIGTPLLWRNATAESLLGLIDSADLCWRSSGALLSIVCNVYVFATPGVKEVSLVPNWATSSGQIPFSLGSTILKALVDFCPSIQTLDLSTNDLPSPTLVANARFRTALAHQPTRPWYQELEHLTRLRHLTVSEGWLHPASLEVLGSIPQLESLAIAPGELDDNFDYRSDPGPVVPSGAFPQLTKLSLLELDGYDVGIILSIVEITRKITTVKLELSFDSVLDDTYWELEELFEKLRNAVSLRELHITFPFSPEEGERSINAYDSIEKMGPHLSLEYVYINGIRIDRCRRTCNIRKLASIWPNVRTLSMPSQSASIRELEEFAALPSLKHLTVNLDLKHPGLPTELDFECTTLETLTSSGPVRLSTVYKDLSLSARVLLSLWPSLERVTWSDEDPARTQLAHFFNSEVLPFNRKLLFGTPRDNAESFANMSKKEMKALFKLVMEDVEEADSDSDVDTNFSEESGSE</sequence>
<keyword evidence="3" id="KW-1185">Reference proteome</keyword>
<evidence type="ECO:0000256" key="1">
    <source>
        <dbReference type="SAM" id="MobiDB-lite"/>
    </source>
</evidence>
<protein>
    <recommendedName>
        <fullName evidence="4">F-box-like domain protein</fullName>
    </recommendedName>
</protein>
<comment type="caution">
    <text evidence="2">The sequence shown here is derived from an EMBL/GenBank/DDBJ whole genome shotgun (WGS) entry which is preliminary data.</text>
</comment>